<comment type="caution">
    <text evidence="1">The sequence shown here is derived from an EMBL/GenBank/DDBJ whole genome shotgun (WGS) entry which is preliminary data.</text>
</comment>
<evidence type="ECO:0000313" key="1">
    <source>
        <dbReference type="EMBL" id="OHA22602.1"/>
    </source>
</evidence>
<protein>
    <submittedName>
        <fullName evidence="1">Uncharacterized protein</fullName>
    </submittedName>
</protein>
<organism evidence="1 2">
    <name type="scientific">Candidatus Taylorbacteria bacterium RIFCSPHIGHO2_02_FULL_43_32b</name>
    <dbReference type="NCBI Taxonomy" id="1802306"/>
    <lineage>
        <taxon>Bacteria</taxon>
        <taxon>Candidatus Tayloriibacteriota</taxon>
    </lineage>
</organism>
<dbReference type="Proteomes" id="UP000177130">
    <property type="component" value="Unassembled WGS sequence"/>
</dbReference>
<dbReference type="AlphaFoldDB" id="A0A1G2MHY1"/>
<reference evidence="1 2" key="1">
    <citation type="journal article" date="2016" name="Nat. Commun.">
        <title>Thousands of microbial genomes shed light on interconnected biogeochemical processes in an aquifer system.</title>
        <authorList>
            <person name="Anantharaman K."/>
            <person name="Brown C.T."/>
            <person name="Hug L.A."/>
            <person name="Sharon I."/>
            <person name="Castelle C.J."/>
            <person name="Probst A.J."/>
            <person name="Thomas B.C."/>
            <person name="Singh A."/>
            <person name="Wilkins M.J."/>
            <person name="Karaoz U."/>
            <person name="Brodie E.L."/>
            <person name="Williams K.H."/>
            <person name="Hubbard S.S."/>
            <person name="Banfield J.F."/>
        </authorList>
    </citation>
    <scope>NUCLEOTIDE SEQUENCE [LARGE SCALE GENOMIC DNA]</scope>
</reference>
<dbReference type="EMBL" id="MHRK01000051">
    <property type="protein sequence ID" value="OHA22602.1"/>
    <property type="molecule type" value="Genomic_DNA"/>
</dbReference>
<name>A0A1G2MHY1_9BACT</name>
<proteinExistence type="predicted"/>
<gene>
    <name evidence="1" type="ORF">A3C72_00685</name>
</gene>
<evidence type="ECO:0000313" key="2">
    <source>
        <dbReference type="Proteomes" id="UP000177130"/>
    </source>
</evidence>
<accession>A0A1G2MHY1</accession>
<sequence>MGDNRQADVAGKLLGVTPWRLESFTVRRSKQLPSKQLFAGANVVGRNWAFRSLKRDKRRLSIWVGYLLLKSRKNGLQSTRERSPWLGLRIRFGFCSDDCAEA</sequence>